<name>A0A1Q6DT35_METT1</name>
<keyword evidence="2 4" id="KW-0547">Nucleotide-binding</keyword>
<protein>
    <submittedName>
        <fullName evidence="6">(3R)-3-methyl-D-ornithine:L-lysine ligase pyrrolysine biosynthesis protein PylC</fullName>
    </submittedName>
</protein>
<dbReference type="GO" id="GO:0046872">
    <property type="term" value="F:metal ion binding"/>
    <property type="evidence" value="ECO:0007669"/>
    <property type="project" value="InterPro"/>
</dbReference>
<dbReference type="EMBL" id="MSDW01000001">
    <property type="protein sequence ID" value="OKY77540.1"/>
    <property type="molecule type" value="Genomic_DNA"/>
</dbReference>
<dbReference type="InParanoid" id="A0A1Q6DT35"/>
<dbReference type="Pfam" id="PF02655">
    <property type="entry name" value="ATP-grasp_3"/>
    <property type="match status" value="1"/>
</dbReference>
<sequence>MNLVVVGGGLQGLELCYLANKANIETTLIDKKEDPIAKGLADNFISMDVTDSVDRLRKKFEKHSYLVPATESLDALRCLDNEFDGKDILFDFKSFFLTSDKKRMYQMLSENTKVPPRATVDSDFPVIVKPVRGSGSKGIRKISSESEFKKFKSGKKDFSNNYLAQKYLKGRQYSTEAVVKNGRLYSYQTTLLEFQSDYGCCRIVCNPNIPKEIINKQKKAIKDIYKSFSEINYLFDVQTLFDGKELYLIEINARFPSQTPISVYWSTGINLLNQLIKPQEHMIDGAPVILEHFKLNNNNIEIISEAKLLEGSDYRIKKKLPGCKEAIIGKTDNNKKIGTAIFKEKNLIEIEKQRKKFYKTIK</sequence>
<dbReference type="InterPro" id="IPR003806">
    <property type="entry name" value="ATP-grasp_PylC-type"/>
</dbReference>
<evidence type="ECO:0000313" key="6">
    <source>
        <dbReference type="EMBL" id="OKY77540.1"/>
    </source>
</evidence>
<dbReference type="GO" id="GO:0005524">
    <property type="term" value="F:ATP binding"/>
    <property type="evidence" value="ECO:0007669"/>
    <property type="project" value="UniProtKB-UniRule"/>
</dbReference>
<dbReference type="InterPro" id="IPR036291">
    <property type="entry name" value="NAD(P)-bd_dom_sf"/>
</dbReference>
<accession>A0A1Q6DT35</accession>
<dbReference type="PROSITE" id="PS50975">
    <property type="entry name" value="ATP_GRASP"/>
    <property type="match status" value="1"/>
</dbReference>
<keyword evidence="1 6" id="KW-0436">Ligase</keyword>
<gene>
    <name evidence="6" type="ORF">BTN85_0006</name>
</gene>
<evidence type="ECO:0000259" key="5">
    <source>
        <dbReference type="PROSITE" id="PS50975"/>
    </source>
</evidence>
<evidence type="ECO:0000256" key="4">
    <source>
        <dbReference type="PROSITE-ProRule" id="PRU00409"/>
    </source>
</evidence>
<dbReference type="STRING" id="1903181.BTN85_0006"/>
<dbReference type="PANTHER" id="PTHR43055:SF1">
    <property type="entry name" value="FORMATE-DEPENDENT PHOSPHORIBOSYLGLYCINAMIDE FORMYLTRANSFERASE"/>
    <property type="match status" value="1"/>
</dbReference>
<reference evidence="6" key="1">
    <citation type="submission" date="2016-12" db="EMBL/GenBank/DDBJ databases">
        <title>Discovery of methanogenic haloarchaea.</title>
        <authorList>
            <person name="Sorokin D.Y."/>
            <person name="Makarova K.S."/>
            <person name="Abbas B."/>
            <person name="Ferrer M."/>
            <person name="Golyshin P.N."/>
        </authorList>
    </citation>
    <scope>NUCLEOTIDE SEQUENCE [LARGE SCALE GENOMIC DNA]</scope>
    <source>
        <strain evidence="6">HMET1</strain>
    </source>
</reference>
<evidence type="ECO:0000256" key="2">
    <source>
        <dbReference type="ARBA" id="ARBA00022741"/>
    </source>
</evidence>
<keyword evidence="3 4" id="KW-0067">ATP-binding</keyword>
<comment type="caution">
    <text evidence="6">The sequence shown here is derived from an EMBL/GenBank/DDBJ whole genome shotgun (WGS) entry which is preliminary data.</text>
</comment>
<dbReference type="Gene3D" id="3.30.470.20">
    <property type="entry name" value="ATP-grasp fold, B domain"/>
    <property type="match status" value="1"/>
</dbReference>
<dbReference type="InterPro" id="IPR011761">
    <property type="entry name" value="ATP-grasp"/>
</dbReference>
<keyword evidence="7" id="KW-1185">Reference proteome</keyword>
<feature type="domain" description="ATP-grasp" evidence="5">
    <location>
        <begin position="93"/>
        <end position="280"/>
    </location>
</feature>
<dbReference type="AlphaFoldDB" id="A0A1Q6DT35"/>
<dbReference type="Gene3D" id="3.40.50.720">
    <property type="entry name" value="NAD(P)-binding Rossmann-like Domain"/>
    <property type="match status" value="1"/>
</dbReference>
<evidence type="ECO:0000256" key="1">
    <source>
        <dbReference type="ARBA" id="ARBA00022598"/>
    </source>
</evidence>
<evidence type="ECO:0000313" key="7">
    <source>
        <dbReference type="Proteomes" id="UP000185744"/>
    </source>
</evidence>
<dbReference type="Proteomes" id="UP000185744">
    <property type="component" value="Unassembled WGS sequence"/>
</dbReference>
<dbReference type="PANTHER" id="PTHR43055">
    <property type="entry name" value="FORMATE-DEPENDENT PHOSPHORIBOSYLGLYCINAMIDE FORMYLTRANSFERASE"/>
    <property type="match status" value="1"/>
</dbReference>
<proteinExistence type="predicted"/>
<organism evidence="6 7">
    <name type="scientific">Methanohalarchaeum thermophilum</name>
    <dbReference type="NCBI Taxonomy" id="1903181"/>
    <lineage>
        <taxon>Archaea</taxon>
        <taxon>Methanobacteriati</taxon>
        <taxon>Methanobacteriota</taxon>
        <taxon>Methanonatronarchaeia</taxon>
        <taxon>Methanonatronarchaeales</taxon>
        <taxon>Methanonatronarchaeaceae</taxon>
        <taxon>Candidatus Methanohalarchaeum</taxon>
    </lineage>
</organism>
<dbReference type="GO" id="GO:0005829">
    <property type="term" value="C:cytosol"/>
    <property type="evidence" value="ECO:0007669"/>
    <property type="project" value="TreeGrafter"/>
</dbReference>
<dbReference type="SUPFAM" id="SSF51735">
    <property type="entry name" value="NAD(P)-binding Rossmann-fold domains"/>
    <property type="match status" value="1"/>
</dbReference>
<dbReference type="GO" id="GO:0016874">
    <property type="term" value="F:ligase activity"/>
    <property type="evidence" value="ECO:0007669"/>
    <property type="project" value="UniProtKB-KW"/>
</dbReference>
<evidence type="ECO:0000256" key="3">
    <source>
        <dbReference type="ARBA" id="ARBA00022840"/>
    </source>
</evidence>
<dbReference type="SUPFAM" id="SSF56059">
    <property type="entry name" value="Glutathione synthetase ATP-binding domain-like"/>
    <property type="match status" value="1"/>
</dbReference>